<sequence length="277" mass="31133">MNKKLIWTIAKKDIRSITSNKQIWLPMLILPVMLCVFMPGFVIYFGKMADVASINGIDTLKMMIKNLPEGELRDMLDGLKDEKTQLIYLFVNYLLMPLFLLIPVLSSVMIAANSFVGEKERRTLESLLFAPIQIKDLFVGKVLASFIPTIALTYGSFILCAIVVNSLTYSTFNQMLLPNTNWIILLFLLVPVISVFTILFNVLISARVKGFQEAQQLGGTVVLPVIAIMVSQAAGLFLLNPIIIVIIAAVLMIVNYLLLNRIAKMNERHVLFEKQVH</sequence>
<feature type="transmembrane region" description="Helical" evidence="1">
    <location>
        <begin position="216"/>
        <end position="236"/>
    </location>
</feature>
<dbReference type="EMBL" id="JARTFS010000013">
    <property type="protein sequence ID" value="MED4402922.1"/>
    <property type="molecule type" value="Genomic_DNA"/>
</dbReference>
<dbReference type="PANTHER" id="PTHR43471:SF1">
    <property type="entry name" value="ABC TRANSPORTER PERMEASE PROTEIN NOSY-RELATED"/>
    <property type="match status" value="1"/>
</dbReference>
<dbReference type="PANTHER" id="PTHR43471">
    <property type="entry name" value="ABC TRANSPORTER PERMEASE"/>
    <property type="match status" value="1"/>
</dbReference>
<feature type="transmembrane region" description="Helical" evidence="1">
    <location>
        <begin position="242"/>
        <end position="259"/>
    </location>
</feature>
<keyword evidence="1" id="KW-0472">Membrane</keyword>
<keyword evidence="3" id="KW-1185">Reference proteome</keyword>
<feature type="transmembrane region" description="Helical" evidence="1">
    <location>
        <begin position="184"/>
        <end position="204"/>
    </location>
</feature>
<evidence type="ECO:0000256" key="1">
    <source>
        <dbReference type="SAM" id="Phobius"/>
    </source>
</evidence>
<reference evidence="2 3" key="1">
    <citation type="submission" date="2023-03" db="EMBL/GenBank/DDBJ databases">
        <title>Bacillus Genome Sequencing.</title>
        <authorList>
            <person name="Dunlap C."/>
        </authorList>
    </citation>
    <scope>NUCLEOTIDE SEQUENCE [LARGE SCALE GENOMIC DNA]</scope>
    <source>
        <strain evidence="2 3">NRS-1717</strain>
    </source>
</reference>
<organism evidence="2 3">
    <name type="scientific">Metabacillus fastidiosus</name>
    <dbReference type="NCBI Taxonomy" id="1458"/>
    <lineage>
        <taxon>Bacteria</taxon>
        <taxon>Bacillati</taxon>
        <taxon>Bacillota</taxon>
        <taxon>Bacilli</taxon>
        <taxon>Bacillales</taxon>
        <taxon>Bacillaceae</taxon>
        <taxon>Metabacillus</taxon>
    </lineage>
</organism>
<accession>A0ABU6P0P1</accession>
<dbReference type="Proteomes" id="UP001342826">
    <property type="component" value="Unassembled WGS sequence"/>
</dbReference>
<gene>
    <name evidence="2" type="ORF">P9271_16580</name>
</gene>
<protein>
    <submittedName>
        <fullName evidence="2">ABC transporter permease subunit</fullName>
    </submittedName>
</protein>
<evidence type="ECO:0000313" key="3">
    <source>
        <dbReference type="Proteomes" id="UP001342826"/>
    </source>
</evidence>
<name>A0ABU6P0P1_9BACI</name>
<keyword evidence="1" id="KW-1133">Transmembrane helix</keyword>
<feature type="transmembrane region" description="Helical" evidence="1">
    <location>
        <begin position="23"/>
        <end position="45"/>
    </location>
</feature>
<dbReference type="Pfam" id="PF12679">
    <property type="entry name" value="ABC2_membrane_2"/>
    <property type="match status" value="1"/>
</dbReference>
<feature type="transmembrane region" description="Helical" evidence="1">
    <location>
        <begin position="86"/>
        <end position="116"/>
    </location>
</feature>
<keyword evidence="1" id="KW-0812">Transmembrane</keyword>
<proteinExistence type="predicted"/>
<dbReference type="RefSeq" id="WP_328015602.1">
    <property type="nucleotide sequence ID" value="NZ_JARTFS010000013.1"/>
</dbReference>
<evidence type="ECO:0000313" key="2">
    <source>
        <dbReference type="EMBL" id="MED4402922.1"/>
    </source>
</evidence>
<comment type="caution">
    <text evidence="2">The sequence shown here is derived from an EMBL/GenBank/DDBJ whole genome shotgun (WGS) entry which is preliminary data.</text>
</comment>
<feature type="transmembrane region" description="Helical" evidence="1">
    <location>
        <begin position="137"/>
        <end position="164"/>
    </location>
</feature>